<keyword evidence="2" id="KW-1185">Reference proteome</keyword>
<protein>
    <submittedName>
        <fullName evidence="1">Uncharacterized protein</fullName>
    </submittedName>
</protein>
<gene>
    <name evidence="1" type="ORF">JYU34_009560</name>
</gene>
<accession>A0ABQ7QJX2</accession>
<proteinExistence type="predicted"/>
<organism evidence="1 2">
    <name type="scientific">Plutella xylostella</name>
    <name type="common">Diamondback moth</name>
    <name type="synonym">Plutella maculipennis</name>
    <dbReference type="NCBI Taxonomy" id="51655"/>
    <lineage>
        <taxon>Eukaryota</taxon>
        <taxon>Metazoa</taxon>
        <taxon>Ecdysozoa</taxon>
        <taxon>Arthropoda</taxon>
        <taxon>Hexapoda</taxon>
        <taxon>Insecta</taxon>
        <taxon>Pterygota</taxon>
        <taxon>Neoptera</taxon>
        <taxon>Endopterygota</taxon>
        <taxon>Lepidoptera</taxon>
        <taxon>Glossata</taxon>
        <taxon>Ditrysia</taxon>
        <taxon>Yponomeutoidea</taxon>
        <taxon>Plutellidae</taxon>
        <taxon>Plutella</taxon>
    </lineage>
</organism>
<evidence type="ECO:0000313" key="1">
    <source>
        <dbReference type="EMBL" id="KAG7305491.1"/>
    </source>
</evidence>
<name>A0ABQ7QJX2_PLUXY</name>
<sequence>MIITIQINIIYILQYILLITTARVCGKTYEVRRINESTFIVASFPATDDRASKNSFTDKPEFYDATYDLPYLPNLTTASTSWGFSEPEIKKPKVSAEYIAKARQNYFLHHYSSSRKTNCSGSLSLPVFSSLRILRIRKEKERNMMRHLETVRGLAGALDNQIYFSKRRKKKR</sequence>
<dbReference type="EMBL" id="JAHIBW010000013">
    <property type="protein sequence ID" value="KAG7305491.1"/>
    <property type="molecule type" value="Genomic_DNA"/>
</dbReference>
<comment type="caution">
    <text evidence="1">The sequence shown here is derived from an EMBL/GenBank/DDBJ whole genome shotgun (WGS) entry which is preliminary data.</text>
</comment>
<reference evidence="1 2" key="1">
    <citation type="submission" date="2021-06" db="EMBL/GenBank/DDBJ databases">
        <title>A haploid diamondback moth (Plutella xylostella L.) genome assembly resolves 31 chromosomes and identifies a diamide resistance mutation.</title>
        <authorList>
            <person name="Ward C.M."/>
            <person name="Perry K.D."/>
            <person name="Baker G."/>
            <person name="Powis K."/>
            <person name="Heckel D.G."/>
            <person name="Baxter S.W."/>
        </authorList>
    </citation>
    <scope>NUCLEOTIDE SEQUENCE [LARGE SCALE GENOMIC DNA]</scope>
    <source>
        <strain evidence="1 2">LV</strain>
        <tissue evidence="1">Single pupa</tissue>
    </source>
</reference>
<evidence type="ECO:0000313" key="2">
    <source>
        <dbReference type="Proteomes" id="UP000823941"/>
    </source>
</evidence>
<dbReference type="Proteomes" id="UP000823941">
    <property type="component" value="Chromosome 13"/>
</dbReference>